<comment type="caution">
    <text evidence="7">The sequence shown here is derived from an EMBL/GenBank/DDBJ whole genome shotgun (WGS) entry which is preliminary data.</text>
</comment>
<dbReference type="PANTHER" id="PTHR11814">
    <property type="entry name" value="SULFATE TRANSPORTER"/>
    <property type="match status" value="1"/>
</dbReference>
<sequence>YSSFVGVLVYCFFATSKDVSIGPVAVMSQTVAQIIIAVDAQYPGKWASPLIATTLAFVCGFIVLGIGLLRIGWIVEFIPVPAVSGYMTGSAINIVAGQVPALLGITGFRQGTRAATYEVIINTLKGLPGTKVRLSSIASSSKLSGHRSLSPP</sequence>
<dbReference type="OrthoDB" id="288203at2759"/>
<dbReference type="Proteomes" id="UP000823399">
    <property type="component" value="Unassembled WGS sequence"/>
</dbReference>
<dbReference type="RefSeq" id="XP_041295415.1">
    <property type="nucleotide sequence ID" value="XM_041431082.1"/>
</dbReference>
<dbReference type="GO" id="GO:0055085">
    <property type="term" value="P:transmembrane transport"/>
    <property type="evidence" value="ECO:0007669"/>
    <property type="project" value="InterPro"/>
</dbReference>
<reference evidence="7" key="1">
    <citation type="journal article" date="2020" name="New Phytol.">
        <title>Comparative genomics reveals dynamic genome evolution in host specialist ectomycorrhizal fungi.</title>
        <authorList>
            <person name="Lofgren L.A."/>
            <person name="Nguyen N.H."/>
            <person name="Vilgalys R."/>
            <person name="Ruytinx J."/>
            <person name="Liao H.L."/>
            <person name="Branco S."/>
            <person name="Kuo A."/>
            <person name="LaButti K."/>
            <person name="Lipzen A."/>
            <person name="Andreopoulos W."/>
            <person name="Pangilinan J."/>
            <person name="Riley R."/>
            <person name="Hundley H."/>
            <person name="Na H."/>
            <person name="Barry K."/>
            <person name="Grigoriev I.V."/>
            <person name="Stajich J.E."/>
            <person name="Kennedy P.G."/>
        </authorList>
    </citation>
    <scope>NUCLEOTIDE SEQUENCE</scope>
    <source>
        <strain evidence="7">FC423</strain>
    </source>
</reference>
<feature type="non-terminal residue" evidence="7">
    <location>
        <position position="152"/>
    </location>
</feature>
<feature type="transmembrane region" description="Helical" evidence="5">
    <location>
        <begin position="85"/>
        <end position="105"/>
    </location>
</feature>
<keyword evidence="2 5" id="KW-0812">Transmembrane</keyword>
<dbReference type="InterPro" id="IPR011547">
    <property type="entry name" value="SLC26A/SulP_dom"/>
</dbReference>
<evidence type="ECO:0000256" key="1">
    <source>
        <dbReference type="ARBA" id="ARBA00004141"/>
    </source>
</evidence>
<dbReference type="AlphaFoldDB" id="A0A9P7FB19"/>
<feature type="transmembrane region" description="Helical" evidence="5">
    <location>
        <begin position="50"/>
        <end position="73"/>
    </location>
</feature>
<name>A0A9P7FB19_9AGAM</name>
<dbReference type="EMBL" id="JABBWM010000014">
    <property type="protein sequence ID" value="KAG2112616.1"/>
    <property type="molecule type" value="Genomic_DNA"/>
</dbReference>
<dbReference type="GO" id="GO:0016020">
    <property type="term" value="C:membrane"/>
    <property type="evidence" value="ECO:0007669"/>
    <property type="project" value="UniProtKB-SubCell"/>
</dbReference>
<keyword evidence="8" id="KW-1185">Reference proteome</keyword>
<keyword evidence="4 5" id="KW-0472">Membrane</keyword>
<comment type="subcellular location">
    <subcellularLocation>
        <location evidence="1">Membrane</location>
        <topology evidence="1">Multi-pass membrane protein</topology>
    </subcellularLocation>
</comment>
<dbReference type="Pfam" id="PF00916">
    <property type="entry name" value="Sulfate_transp"/>
    <property type="match status" value="1"/>
</dbReference>
<dbReference type="InterPro" id="IPR001902">
    <property type="entry name" value="SLC26A/SulP_fam"/>
</dbReference>
<dbReference type="GeneID" id="64693341"/>
<evidence type="ECO:0000259" key="6">
    <source>
        <dbReference type="Pfam" id="PF00916"/>
    </source>
</evidence>
<evidence type="ECO:0000256" key="4">
    <source>
        <dbReference type="ARBA" id="ARBA00023136"/>
    </source>
</evidence>
<evidence type="ECO:0000256" key="5">
    <source>
        <dbReference type="SAM" id="Phobius"/>
    </source>
</evidence>
<feature type="domain" description="SLC26A/SulP transporter" evidence="6">
    <location>
        <begin position="1"/>
        <end position="132"/>
    </location>
</feature>
<organism evidence="7 8">
    <name type="scientific">Suillus discolor</name>
    <dbReference type="NCBI Taxonomy" id="1912936"/>
    <lineage>
        <taxon>Eukaryota</taxon>
        <taxon>Fungi</taxon>
        <taxon>Dikarya</taxon>
        <taxon>Basidiomycota</taxon>
        <taxon>Agaricomycotina</taxon>
        <taxon>Agaricomycetes</taxon>
        <taxon>Agaricomycetidae</taxon>
        <taxon>Boletales</taxon>
        <taxon>Suillineae</taxon>
        <taxon>Suillaceae</taxon>
        <taxon>Suillus</taxon>
    </lineage>
</organism>
<protein>
    <recommendedName>
        <fullName evidence="6">SLC26A/SulP transporter domain-containing protein</fullName>
    </recommendedName>
</protein>
<gene>
    <name evidence="7" type="ORF">F5147DRAFT_572385</name>
</gene>
<evidence type="ECO:0000256" key="2">
    <source>
        <dbReference type="ARBA" id="ARBA00022692"/>
    </source>
</evidence>
<proteinExistence type="predicted"/>
<evidence type="ECO:0000313" key="8">
    <source>
        <dbReference type="Proteomes" id="UP000823399"/>
    </source>
</evidence>
<evidence type="ECO:0000313" key="7">
    <source>
        <dbReference type="EMBL" id="KAG2112616.1"/>
    </source>
</evidence>
<accession>A0A9P7FB19</accession>
<keyword evidence="3 5" id="KW-1133">Transmembrane helix</keyword>
<evidence type="ECO:0000256" key="3">
    <source>
        <dbReference type="ARBA" id="ARBA00022989"/>
    </source>
</evidence>